<keyword evidence="9" id="KW-1185">Reference proteome</keyword>
<dbReference type="KEGG" id="mut:GVT53_04535"/>
<dbReference type="PROSITE" id="PS51257">
    <property type="entry name" value="PROKAR_LIPOPROTEIN"/>
    <property type="match status" value="1"/>
</dbReference>
<keyword evidence="5" id="KW-0998">Cell outer membrane</keyword>
<evidence type="ECO:0000256" key="1">
    <source>
        <dbReference type="ARBA" id="ARBA00004442"/>
    </source>
</evidence>
<feature type="domain" description="SusD-like N-terminal" evidence="7">
    <location>
        <begin position="23"/>
        <end position="222"/>
    </location>
</feature>
<dbReference type="Gene3D" id="1.25.40.390">
    <property type="match status" value="2"/>
</dbReference>
<evidence type="ECO:0000313" key="8">
    <source>
        <dbReference type="EMBL" id="QII43969.1"/>
    </source>
</evidence>
<keyword evidence="4" id="KW-0472">Membrane</keyword>
<evidence type="ECO:0000256" key="2">
    <source>
        <dbReference type="ARBA" id="ARBA00006275"/>
    </source>
</evidence>
<evidence type="ECO:0000256" key="4">
    <source>
        <dbReference type="ARBA" id="ARBA00023136"/>
    </source>
</evidence>
<proteinExistence type="inferred from homology"/>
<keyword evidence="3" id="KW-0732">Signal</keyword>
<evidence type="ECO:0000259" key="6">
    <source>
        <dbReference type="Pfam" id="PF07980"/>
    </source>
</evidence>
<dbReference type="Pfam" id="PF07980">
    <property type="entry name" value="SusD_RagB"/>
    <property type="match status" value="1"/>
</dbReference>
<dbReference type="InterPro" id="IPR012944">
    <property type="entry name" value="SusD_RagB_dom"/>
</dbReference>
<evidence type="ECO:0000256" key="3">
    <source>
        <dbReference type="ARBA" id="ARBA00022729"/>
    </source>
</evidence>
<dbReference type="EMBL" id="CP049616">
    <property type="protein sequence ID" value="QII43969.1"/>
    <property type="molecule type" value="Genomic_DNA"/>
</dbReference>
<dbReference type="Pfam" id="PF14322">
    <property type="entry name" value="SusD-like_3"/>
    <property type="match status" value="1"/>
</dbReference>
<dbReference type="InterPro" id="IPR011990">
    <property type="entry name" value="TPR-like_helical_dom_sf"/>
</dbReference>
<dbReference type="GO" id="GO:0009279">
    <property type="term" value="C:cell outer membrane"/>
    <property type="evidence" value="ECO:0007669"/>
    <property type="project" value="UniProtKB-SubCell"/>
</dbReference>
<protein>
    <submittedName>
        <fullName evidence="8">RagB/SusD family nutrient uptake outer membrane protein</fullName>
    </submittedName>
</protein>
<reference evidence="8 9" key="1">
    <citation type="submission" date="2020-02" db="EMBL/GenBank/DDBJ databases">
        <title>Complete genome of Muricauda sp. 501str8.</title>
        <authorList>
            <person name="Dong B."/>
            <person name="Zhu S."/>
            <person name="Yang J."/>
            <person name="Chen J."/>
        </authorList>
    </citation>
    <scope>NUCLEOTIDE SEQUENCE [LARGE SCALE GENOMIC DNA]</scope>
    <source>
        <strain evidence="8 9">501str8</strain>
    </source>
</reference>
<accession>A0A6G7J009</accession>
<dbReference type="AlphaFoldDB" id="A0A6G7J009"/>
<dbReference type="RefSeq" id="WP_166247630.1">
    <property type="nucleotide sequence ID" value="NZ_CP049616.1"/>
</dbReference>
<name>A0A6G7J009_9FLAO</name>
<comment type="similarity">
    <text evidence="2">Belongs to the SusD family.</text>
</comment>
<dbReference type="SUPFAM" id="SSF48452">
    <property type="entry name" value="TPR-like"/>
    <property type="match status" value="1"/>
</dbReference>
<dbReference type="Proteomes" id="UP000502928">
    <property type="component" value="Chromosome"/>
</dbReference>
<evidence type="ECO:0000256" key="5">
    <source>
        <dbReference type="ARBA" id="ARBA00023237"/>
    </source>
</evidence>
<organism evidence="8 9">
    <name type="scientific">Flagellimonas oceani</name>
    <dbReference type="NCBI Taxonomy" id="2698672"/>
    <lineage>
        <taxon>Bacteria</taxon>
        <taxon>Pseudomonadati</taxon>
        <taxon>Bacteroidota</taxon>
        <taxon>Flavobacteriia</taxon>
        <taxon>Flavobacteriales</taxon>
        <taxon>Flavobacteriaceae</taxon>
        <taxon>Flagellimonas</taxon>
    </lineage>
</organism>
<comment type="subcellular location">
    <subcellularLocation>
        <location evidence="1">Cell outer membrane</location>
    </subcellularLocation>
</comment>
<feature type="domain" description="RagB/SusD" evidence="6">
    <location>
        <begin position="333"/>
        <end position="452"/>
    </location>
</feature>
<gene>
    <name evidence="8" type="ORF">GVT53_04535</name>
</gene>
<dbReference type="InterPro" id="IPR033985">
    <property type="entry name" value="SusD-like_N"/>
</dbReference>
<sequence length="454" mass="51976">MEPRYFTARICFVLLMAFCSCGDYLDVEPKGYVLLNTTRDYHNWLNDVALMEGPSELNQLNDFIDNPSIAMPPTQIYDLVYIWANQYAIDIPAKAVIWEDHYNRINGFNTVINGVDGATGSPAEKNMLKAEALLGRALEYFYLMNEYAPMYDAESARNDLAVPFVESNDISDPVPQRSSVQEIFDHIIADIEAALPDLPSDNSTNRYRGSVASAHSVLARLYFYAGFYTEAQENARLAIDEGNAAMIDYNGPFPDLPLFIMRPDAIYARFTESAGFICSLDYVNKFDPNDLRFSLLFVNQDNGTYTERGATQYYPAIMVPTLALINLGTSVQEMKLIIAEAAARNNDLDEALKQLNEIRINRFAPENYEPLQSTDQDTVLEWALRERELELPFQGMRWFDMRRLDKENRMETVYRYDAEGNVIATLPKNSPKYTLQIPIQVMQYHPDWTQNPWE</sequence>
<evidence type="ECO:0000259" key="7">
    <source>
        <dbReference type="Pfam" id="PF14322"/>
    </source>
</evidence>
<evidence type="ECO:0000313" key="9">
    <source>
        <dbReference type="Proteomes" id="UP000502928"/>
    </source>
</evidence>